<dbReference type="InterPro" id="IPR036414">
    <property type="entry name" value="YaeB_N_sf"/>
</dbReference>
<evidence type="ECO:0000259" key="3">
    <source>
        <dbReference type="PROSITE" id="PS51668"/>
    </source>
</evidence>
<comment type="similarity">
    <text evidence="2">Belongs to the tRNA methyltransferase O family.</text>
</comment>
<dbReference type="NCBIfam" id="TIGR00104">
    <property type="entry name" value="tRNA_TsaA"/>
    <property type="match status" value="1"/>
</dbReference>
<proteinExistence type="inferred from homology"/>
<dbReference type="PANTHER" id="PTHR12818">
    <property type="entry name" value="TRNA (ADENINE(37)-N6)-METHYLTRANSFERASE"/>
    <property type="match status" value="1"/>
</dbReference>
<dbReference type="EMBL" id="FR824152">
    <property type="protein sequence ID" value="CCA20934.1"/>
    <property type="molecule type" value="Genomic_DNA"/>
</dbReference>
<keyword evidence="1" id="KW-0949">S-adenosyl-L-methionine</keyword>
<evidence type="ECO:0000313" key="4">
    <source>
        <dbReference type="EMBL" id="CCA20934.1"/>
    </source>
</evidence>
<dbReference type="InterPro" id="IPR036413">
    <property type="entry name" value="YaeB-like_sf"/>
</dbReference>
<dbReference type="CDD" id="cd09281">
    <property type="entry name" value="UPF0066"/>
    <property type="match status" value="1"/>
</dbReference>
<dbReference type="HOGENOM" id="CLU_013458_0_0_1"/>
<dbReference type="AlphaFoldDB" id="F0WI56"/>
<accession>F0WI56</accession>
<protein>
    <submittedName>
        <fullName evidence="4">Uncharacterized protein AlNc14C107G6263</fullName>
    </submittedName>
</protein>
<dbReference type="InterPro" id="IPR040372">
    <property type="entry name" value="YaeB-like"/>
</dbReference>
<dbReference type="SUPFAM" id="SSF118196">
    <property type="entry name" value="YaeB-like"/>
    <property type="match status" value="1"/>
</dbReference>
<organism evidence="4">
    <name type="scientific">Albugo laibachii Nc14</name>
    <dbReference type="NCBI Taxonomy" id="890382"/>
    <lineage>
        <taxon>Eukaryota</taxon>
        <taxon>Sar</taxon>
        <taxon>Stramenopiles</taxon>
        <taxon>Oomycota</taxon>
        <taxon>Peronosporomycetes</taxon>
        <taxon>Albuginales</taxon>
        <taxon>Albuginaceae</taxon>
        <taxon>Albugo</taxon>
    </lineage>
</organism>
<dbReference type="Gene3D" id="2.40.30.70">
    <property type="entry name" value="YaeB-like"/>
    <property type="match status" value="1"/>
</dbReference>
<reference evidence="4" key="2">
    <citation type="submission" date="2011-02" db="EMBL/GenBank/DDBJ databases">
        <authorList>
            <person name="MacLean D."/>
        </authorList>
    </citation>
    <scope>NUCLEOTIDE SEQUENCE</scope>
</reference>
<gene>
    <name evidence="4" type="primary">AlNc14C107G6263</name>
    <name evidence="4" type="ORF">ALNC14_070770</name>
</gene>
<evidence type="ECO:0000256" key="2">
    <source>
        <dbReference type="ARBA" id="ARBA00033753"/>
    </source>
</evidence>
<dbReference type="PANTHER" id="PTHR12818:SF0">
    <property type="entry name" value="TRNA (ADENINE(37)-N6)-METHYLTRANSFERASE"/>
    <property type="match status" value="1"/>
</dbReference>
<dbReference type="PROSITE" id="PS51668">
    <property type="entry name" value="TSAA_2"/>
    <property type="match status" value="1"/>
</dbReference>
<dbReference type="InterPro" id="IPR023370">
    <property type="entry name" value="TrmO-like_N"/>
</dbReference>
<sequence length="327" mass="37177">MHTLSMRIPLSISITAFAVWKLLQRYVRDKEELRREADLPKGLAEKERNGRIRAEKQLSKLIQPKLIRQNEYSAEAIGSLHSCFRHCIGTPRQGSLATLTRGKIVFFRSISPEILNGLESFSHVWIVFIFHQNTSPKTTKAHCERYTFPAKVTPPRAGKRVGIFATRSPHRPNPIGITLASIEQIVKKDRTIYLSGIDLIDQTPILDIKPYIPAYDSIPGALTPLWLETSEIDALHTDIRWHHDDLITKAKMLAAKSTFYRDDPDTFIKAIAQVLNADVRSKHKTKKMLANEDNILHFDNCEIEFQVSPLHPIPIELTSIISSDNTC</sequence>
<reference evidence="4" key="1">
    <citation type="journal article" date="2011" name="PLoS Biol.">
        <title>Gene gain and loss during evolution of obligate parasitism in the white rust pathogen of Arabidopsis thaliana.</title>
        <authorList>
            <person name="Kemen E."/>
            <person name="Gardiner A."/>
            <person name="Schultz-Larsen T."/>
            <person name="Kemen A.C."/>
            <person name="Balmuth A.L."/>
            <person name="Robert-Seilaniantz A."/>
            <person name="Bailey K."/>
            <person name="Holub E."/>
            <person name="Studholme D.J."/>
            <person name="Maclean D."/>
            <person name="Jones J.D."/>
        </authorList>
    </citation>
    <scope>NUCLEOTIDE SEQUENCE</scope>
</reference>
<name>F0WI56_9STRA</name>
<dbReference type="Pfam" id="PF01980">
    <property type="entry name" value="TrmO_N"/>
    <property type="match status" value="1"/>
</dbReference>
<feature type="domain" description="TsaA-like" evidence="3">
    <location>
        <begin position="74"/>
        <end position="220"/>
    </location>
</feature>
<evidence type="ECO:0000256" key="1">
    <source>
        <dbReference type="ARBA" id="ARBA00022691"/>
    </source>
</evidence>